<feature type="domain" description="Ig-like" evidence="5">
    <location>
        <begin position="140"/>
        <end position="223"/>
    </location>
</feature>
<keyword evidence="7" id="KW-1185">Reference proteome</keyword>
<gene>
    <name evidence="6" type="ORF">MCOR_7729</name>
</gene>
<dbReference type="PANTHER" id="PTHR35971:SF5">
    <property type="entry name" value="OBSCURIN LIKE CYTOSKELETAL ADAPTOR 1"/>
    <property type="match status" value="1"/>
</dbReference>
<dbReference type="Pfam" id="PF07679">
    <property type="entry name" value="I-set"/>
    <property type="match status" value="4"/>
</dbReference>
<dbReference type="Proteomes" id="UP000507470">
    <property type="component" value="Unassembled WGS sequence"/>
</dbReference>
<dbReference type="PANTHER" id="PTHR35971">
    <property type="entry name" value="SI:DKEY-31G6.6"/>
    <property type="match status" value="1"/>
</dbReference>
<dbReference type="InterPro" id="IPR003599">
    <property type="entry name" value="Ig_sub"/>
</dbReference>
<evidence type="ECO:0000259" key="5">
    <source>
        <dbReference type="PROSITE" id="PS50835"/>
    </source>
</evidence>
<dbReference type="OrthoDB" id="6141271at2759"/>
<evidence type="ECO:0000256" key="1">
    <source>
        <dbReference type="ARBA" id="ARBA00004496"/>
    </source>
</evidence>
<organism evidence="6 7">
    <name type="scientific">Mytilus coruscus</name>
    <name type="common">Sea mussel</name>
    <dbReference type="NCBI Taxonomy" id="42192"/>
    <lineage>
        <taxon>Eukaryota</taxon>
        <taxon>Metazoa</taxon>
        <taxon>Spiralia</taxon>
        <taxon>Lophotrochozoa</taxon>
        <taxon>Mollusca</taxon>
        <taxon>Bivalvia</taxon>
        <taxon>Autobranchia</taxon>
        <taxon>Pteriomorphia</taxon>
        <taxon>Mytilida</taxon>
        <taxon>Mytiloidea</taxon>
        <taxon>Mytilidae</taxon>
        <taxon>Mytilinae</taxon>
        <taxon>Mytilus</taxon>
    </lineage>
</organism>
<dbReference type="Gene3D" id="2.60.40.10">
    <property type="entry name" value="Immunoglobulins"/>
    <property type="match status" value="4"/>
</dbReference>
<evidence type="ECO:0000313" key="7">
    <source>
        <dbReference type="Proteomes" id="UP000507470"/>
    </source>
</evidence>
<dbReference type="EC" id="2.7.11.1" evidence="6"/>
<dbReference type="AlphaFoldDB" id="A0A6J8AKL7"/>
<evidence type="ECO:0000256" key="3">
    <source>
        <dbReference type="ARBA" id="ARBA00022553"/>
    </source>
</evidence>
<dbReference type="InterPro" id="IPR003598">
    <property type="entry name" value="Ig_sub2"/>
</dbReference>
<sequence length="485" mass="54894">MFFNSKPRNCIEGKTIKLTCSVCPDNNEQKWFKGKQELHKCQNIMIKNGIQSVFSRPLVDVTILEGFDAKFECETAEFNCPVRWFKGNAEIFDTNCRIKIDKLPGHIHTLTILQTSLKDSGEYRIKSKGCESVAKLNVQATFTSKSKSQNCIEGDNIQLSCSVFSDRLELKWYKWKQELHECPDILITKNGFQRILTILNSTVRDSGTYYAKAGKEQTDIQVTVKALFSRPLVDVTILEGFDAKFECETAKFNCPVRWFKGNAEIFDTNCRIKIDKLPGHKHTLTILQTSLTDSGEYRIKSKGCESVAKLNVQATFTSKSKSQNCIEGDNIQLSCSVFSDRLEVKWYKWKQELHECPDILITKNGFQRILTILNSTVRDSGTYYAKAGKEQTDIQVTVKARRLHRKSAEVSCLGPAANPVQLTTNNPRDKTIIPWVHPQDMTYPTTSPGLDGVGDAAHVGSLQQFCVGNCSWPKYPEDVKASFWC</sequence>
<dbReference type="InterPro" id="IPR013098">
    <property type="entry name" value="Ig_I-set"/>
</dbReference>
<accession>A0A6J8AKL7</accession>
<dbReference type="InterPro" id="IPR013783">
    <property type="entry name" value="Ig-like_fold"/>
</dbReference>
<dbReference type="InterPro" id="IPR052385">
    <property type="entry name" value="Obscurin/Obscurin-like_Reg"/>
</dbReference>
<keyword evidence="6" id="KW-0808">Transferase</keyword>
<dbReference type="EMBL" id="CACVKT020001431">
    <property type="protein sequence ID" value="CAC5368038.1"/>
    <property type="molecule type" value="Genomic_DNA"/>
</dbReference>
<evidence type="ECO:0000313" key="6">
    <source>
        <dbReference type="EMBL" id="CAC5368038.1"/>
    </source>
</evidence>
<dbReference type="SMART" id="SM00409">
    <property type="entry name" value="IG"/>
    <property type="match status" value="4"/>
</dbReference>
<proteinExistence type="predicted"/>
<comment type="subcellular location">
    <subcellularLocation>
        <location evidence="1">Cytoplasm</location>
    </subcellularLocation>
</comment>
<evidence type="ECO:0000256" key="4">
    <source>
        <dbReference type="ARBA" id="ARBA00023157"/>
    </source>
</evidence>
<protein>
    <submittedName>
        <fullName evidence="6">TTN</fullName>
        <ecNumber evidence="6">2.7.11.1</ecNumber>
    </submittedName>
</protein>
<dbReference type="PROSITE" id="PS50835">
    <property type="entry name" value="IG_LIKE"/>
    <property type="match status" value="2"/>
</dbReference>
<name>A0A6J8AKL7_MYTCO</name>
<keyword evidence="4" id="KW-1015">Disulfide bond</keyword>
<dbReference type="SMART" id="SM00408">
    <property type="entry name" value="IGc2"/>
    <property type="match status" value="4"/>
</dbReference>
<keyword evidence="3" id="KW-0597">Phosphoprotein</keyword>
<keyword evidence="2" id="KW-0963">Cytoplasm</keyword>
<evidence type="ECO:0000256" key="2">
    <source>
        <dbReference type="ARBA" id="ARBA00022490"/>
    </source>
</evidence>
<reference evidence="6 7" key="1">
    <citation type="submission" date="2020-06" db="EMBL/GenBank/DDBJ databases">
        <authorList>
            <person name="Li R."/>
            <person name="Bekaert M."/>
        </authorList>
    </citation>
    <scope>NUCLEOTIDE SEQUENCE [LARGE SCALE GENOMIC DNA]</scope>
    <source>
        <strain evidence="7">wild</strain>
    </source>
</reference>
<dbReference type="GO" id="GO:0005737">
    <property type="term" value="C:cytoplasm"/>
    <property type="evidence" value="ECO:0007669"/>
    <property type="project" value="UniProtKB-SubCell"/>
</dbReference>
<dbReference type="GO" id="GO:0004674">
    <property type="term" value="F:protein serine/threonine kinase activity"/>
    <property type="evidence" value="ECO:0007669"/>
    <property type="project" value="UniProtKB-EC"/>
</dbReference>
<feature type="domain" description="Ig-like" evidence="5">
    <location>
        <begin position="314"/>
        <end position="397"/>
    </location>
</feature>
<dbReference type="InterPro" id="IPR007110">
    <property type="entry name" value="Ig-like_dom"/>
</dbReference>
<dbReference type="SUPFAM" id="SSF48726">
    <property type="entry name" value="Immunoglobulin"/>
    <property type="match status" value="4"/>
</dbReference>
<dbReference type="InterPro" id="IPR036179">
    <property type="entry name" value="Ig-like_dom_sf"/>
</dbReference>